<name>A0ABX0TTW5_9SPHN</name>
<dbReference type="PANTHER" id="PTHR43471">
    <property type="entry name" value="ABC TRANSPORTER PERMEASE"/>
    <property type="match status" value="1"/>
</dbReference>
<dbReference type="Proteomes" id="UP000727456">
    <property type="component" value="Unassembled WGS sequence"/>
</dbReference>
<evidence type="ECO:0000256" key="6">
    <source>
        <dbReference type="SAM" id="Phobius"/>
    </source>
</evidence>
<feature type="domain" description="ABC-2 type transporter transmembrane" evidence="7">
    <location>
        <begin position="167"/>
        <end position="356"/>
    </location>
</feature>
<protein>
    <submittedName>
        <fullName evidence="8">ABC-2 type transport system permease protein</fullName>
    </submittedName>
</protein>
<evidence type="ECO:0000256" key="5">
    <source>
        <dbReference type="SAM" id="MobiDB-lite"/>
    </source>
</evidence>
<feature type="transmembrane region" description="Helical" evidence="6">
    <location>
        <begin position="250"/>
        <end position="273"/>
    </location>
</feature>
<evidence type="ECO:0000256" key="1">
    <source>
        <dbReference type="ARBA" id="ARBA00004141"/>
    </source>
</evidence>
<comment type="caution">
    <text evidence="8">The sequence shown here is derived from an EMBL/GenBank/DDBJ whole genome shotgun (WGS) entry which is preliminary data.</text>
</comment>
<keyword evidence="4 6" id="KW-0472">Membrane</keyword>
<reference evidence="8 9" key="1">
    <citation type="submission" date="2020-03" db="EMBL/GenBank/DDBJ databases">
        <title>Genomic Encyclopedia of Type Strains, Phase III (KMG-III): the genomes of soil and plant-associated and newly described type strains.</title>
        <authorList>
            <person name="Whitman W."/>
        </authorList>
    </citation>
    <scope>NUCLEOTIDE SEQUENCE [LARGE SCALE GENOMIC DNA]</scope>
    <source>
        <strain evidence="8 9">CECT 8804</strain>
    </source>
</reference>
<feature type="transmembrane region" description="Helical" evidence="6">
    <location>
        <begin position="20"/>
        <end position="46"/>
    </location>
</feature>
<accession>A0ABX0TTW5</accession>
<sequence length="387" mass="41108">MMRTLRSALVIARRDYIATVWSKTFLIFLIGPLLPLIFGAVASMLADGGDQGKRRDAVALTMPADDAAAVMNARAKLDDRLGDQIPLLERHAPAPGQAALGGTLDRPRLDGPPQALHDLGGPIGLILDTARADRALGGTPPAPVDLNTAAIQPPPDDHDRSDVGKVAQFILFFLTFLIASMLVSNLVEEKANKIIELLASAVPIDAIFLGKLIAMLGATLTGVVVWASCAAIGIEAFVPAGAIPTPAIGWPIFLGLGLVYFVMLFLLWGVLYLGVGAQAGSAREAQTLAMPLSLGQALVFTFASAQASHPDRPIALIAAIIPWSSPFAMMARAAILPALWPHLAALALQFVTLLIAIKLGARLFRTNILKTGRPARQPNRFARLFRR</sequence>
<feature type="transmembrane region" description="Helical" evidence="6">
    <location>
        <begin position="166"/>
        <end position="187"/>
    </location>
</feature>
<gene>
    <name evidence="8" type="ORF">FHS31_001791</name>
</gene>
<evidence type="ECO:0000256" key="4">
    <source>
        <dbReference type="ARBA" id="ARBA00023136"/>
    </source>
</evidence>
<comment type="subcellular location">
    <subcellularLocation>
        <location evidence="1">Membrane</location>
        <topology evidence="1">Multi-pass membrane protein</topology>
    </subcellularLocation>
</comment>
<feature type="transmembrane region" description="Helical" evidence="6">
    <location>
        <begin position="223"/>
        <end position="243"/>
    </location>
</feature>
<keyword evidence="3 6" id="KW-1133">Transmembrane helix</keyword>
<dbReference type="InterPro" id="IPR013525">
    <property type="entry name" value="ABC2_TM"/>
</dbReference>
<feature type="transmembrane region" description="Helical" evidence="6">
    <location>
        <begin position="341"/>
        <end position="361"/>
    </location>
</feature>
<feature type="transmembrane region" description="Helical" evidence="6">
    <location>
        <begin position="315"/>
        <end position="335"/>
    </location>
</feature>
<dbReference type="EMBL" id="JAAOZC010000004">
    <property type="protein sequence ID" value="NIJ08174.1"/>
    <property type="molecule type" value="Genomic_DNA"/>
</dbReference>
<evidence type="ECO:0000259" key="7">
    <source>
        <dbReference type="Pfam" id="PF12698"/>
    </source>
</evidence>
<evidence type="ECO:0000256" key="3">
    <source>
        <dbReference type="ARBA" id="ARBA00022989"/>
    </source>
</evidence>
<keyword evidence="9" id="KW-1185">Reference proteome</keyword>
<evidence type="ECO:0000313" key="9">
    <source>
        <dbReference type="Proteomes" id="UP000727456"/>
    </source>
</evidence>
<proteinExistence type="predicted"/>
<organism evidence="8 9">
    <name type="scientific">Sphingomonas vulcanisoli</name>
    <dbReference type="NCBI Taxonomy" id="1658060"/>
    <lineage>
        <taxon>Bacteria</taxon>
        <taxon>Pseudomonadati</taxon>
        <taxon>Pseudomonadota</taxon>
        <taxon>Alphaproteobacteria</taxon>
        <taxon>Sphingomonadales</taxon>
        <taxon>Sphingomonadaceae</taxon>
        <taxon>Sphingomonas</taxon>
    </lineage>
</organism>
<dbReference type="RefSeq" id="WP_167073032.1">
    <property type="nucleotide sequence ID" value="NZ_JAAOZC010000004.1"/>
</dbReference>
<dbReference type="Pfam" id="PF12698">
    <property type="entry name" value="ABC2_membrane_3"/>
    <property type="match status" value="1"/>
</dbReference>
<feature type="region of interest" description="Disordered" evidence="5">
    <location>
        <begin position="94"/>
        <end position="113"/>
    </location>
</feature>
<evidence type="ECO:0000313" key="8">
    <source>
        <dbReference type="EMBL" id="NIJ08174.1"/>
    </source>
</evidence>
<feature type="region of interest" description="Disordered" evidence="5">
    <location>
        <begin position="138"/>
        <end position="158"/>
    </location>
</feature>
<evidence type="ECO:0000256" key="2">
    <source>
        <dbReference type="ARBA" id="ARBA00022692"/>
    </source>
</evidence>
<keyword evidence="2 6" id="KW-0812">Transmembrane</keyword>